<dbReference type="EMBL" id="BGPR01000191">
    <property type="protein sequence ID" value="GBM03429.1"/>
    <property type="molecule type" value="Genomic_DNA"/>
</dbReference>
<proteinExistence type="predicted"/>
<gene>
    <name evidence="1" type="ORF">AVEN_265469_1</name>
</gene>
<evidence type="ECO:0000313" key="1">
    <source>
        <dbReference type="EMBL" id="GBM03429.1"/>
    </source>
</evidence>
<keyword evidence="2" id="KW-1185">Reference proteome</keyword>
<name>A0A4Y2CGV3_ARAVE</name>
<dbReference type="Proteomes" id="UP000499080">
    <property type="component" value="Unassembled WGS sequence"/>
</dbReference>
<accession>A0A4Y2CGV3</accession>
<protein>
    <submittedName>
        <fullName evidence="1">Uncharacterized protein</fullName>
    </submittedName>
</protein>
<reference evidence="1 2" key="1">
    <citation type="journal article" date="2019" name="Sci. Rep.">
        <title>Orb-weaving spider Araneus ventricosus genome elucidates the spidroin gene catalogue.</title>
        <authorList>
            <person name="Kono N."/>
            <person name="Nakamura H."/>
            <person name="Ohtoshi R."/>
            <person name="Moran D.A.P."/>
            <person name="Shinohara A."/>
            <person name="Yoshida Y."/>
            <person name="Fujiwara M."/>
            <person name="Mori M."/>
            <person name="Tomita M."/>
            <person name="Arakawa K."/>
        </authorList>
    </citation>
    <scope>NUCLEOTIDE SEQUENCE [LARGE SCALE GENOMIC DNA]</scope>
</reference>
<sequence length="85" mass="9613">MALFILRPGQMTMAKPGLYTLPHHTNLSMSDLRIEQKYGGYLAELGLSTFRHRSRGSALTPTRPFKVNTSEKEIKYSKNESSLVI</sequence>
<comment type="caution">
    <text evidence="1">The sequence shown here is derived from an EMBL/GenBank/DDBJ whole genome shotgun (WGS) entry which is preliminary data.</text>
</comment>
<dbReference type="AlphaFoldDB" id="A0A4Y2CGV3"/>
<evidence type="ECO:0000313" key="2">
    <source>
        <dbReference type="Proteomes" id="UP000499080"/>
    </source>
</evidence>
<organism evidence="1 2">
    <name type="scientific">Araneus ventricosus</name>
    <name type="common">Orbweaver spider</name>
    <name type="synonym">Epeira ventricosa</name>
    <dbReference type="NCBI Taxonomy" id="182803"/>
    <lineage>
        <taxon>Eukaryota</taxon>
        <taxon>Metazoa</taxon>
        <taxon>Ecdysozoa</taxon>
        <taxon>Arthropoda</taxon>
        <taxon>Chelicerata</taxon>
        <taxon>Arachnida</taxon>
        <taxon>Araneae</taxon>
        <taxon>Araneomorphae</taxon>
        <taxon>Entelegynae</taxon>
        <taxon>Araneoidea</taxon>
        <taxon>Araneidae</taxon>
        <taxon>Araneus</taxon>
    </lineage>
</organism>